<organism evidence="1 2">
    <name type="scientific">Sphingomonas ursincola</name>
    <dbReference type="NCBI Taxonomy" id="56361"/>
    <lineage>
        <taxon>Bacteria</taxon>
        <taxon>Pseudomonadati</taxon>
        <taxon>Pseudomonadota</taxon>
        <taxon>Alphaproteobacteria</taxon>
        <taxon>Sphingomonadales</taxon>
        <taxon>Sphingomonadaceae</taxon>
        <taxon>Sphingomonas</taxon>
    </lineage>
</organism>
<dbReference type="Proteomes" id="UP000589292">
    <property type="component" value="Unassembled WGS sequence"/>
</dbReference>
<reference evidence="1 2" key="1">
    <citation type="journal article" date="1994" name="Int. J. Syst. Bacteriol.">
        <title>Phylogenetic positions of novel aerobic, bacteriochlorophyll a-containing bacteria and description of Roseococcus thiosulfatophilus gen. nov., sp. nov., Erythromicrobium ramosum gen. nov., sp. nov., and Erythrobacter litoralis sp. nov.</title>
        <authorList>
            <person name="Yurkov V."/>
            <person name="Stackebrandt E."/>
            <person name="Holmes A."/>
            <person name="Fuerst J.A."/>
            <person name="Hugenholtz P."/>
            <person name="Golecki J."/>
            <person name="Gad'on N."/>
            <person name="Gorlenko V.M."/>
            <person name="Kompantseva E.I."/>
            <person name="Drews G."/>
        </authorList>
    </citation>
    <scope>NUCLEOTIDE SEQUENCE [LARGE SCALE GENOMIC DNA]</scope>
    <source>
        <strain evidence="1 2">KR-99</strain>
    </source>
</reference>
<sequence length="120" mass="13588">MEIKTFVDDRPPSGHGSNYCQLLQISGEKHITIFEMATKRLTGCRNANCAKSSASKIRIARSPDNKWIAHRYIRTHMFIAQEASNRNRRAAPLKHLATPFHGGIVQIVNQIPNFHHSTNL</sequence>
<evidence type="ECO:0000313" key="1">
    <source>
        <dbReference type="EMBL" id="MBA1373894.1"/>
    </source>
</evidence>
<accession>A0A7V8RCG2</accession>
<dbReference type="RefSeq" id="WP_181266904.1">
    <property type="nucleotide sequence ID" value="NZ_BAAAGB010000001.1"/>
</dbReference>
<dbReference type="AlphaFoldDB" id="A0A7V8RCG2"/>
<keyword evidence="2" id="KW-1185">Reference proteome</keyword>
<evidence type="ECO:0008006" key="3">
    <source>
        <dbReference type="Google" id="ProtNLM"/>
    </source>
</evidence>
<protein>
    <recommendedName>
        <fullName evidence="3">Transposase</fullName>
    </recommendedName>
</protein>
<evidence type="ECO:0000313" key="2">
    <source>
        <dbReference type="Proteomes" id="UP000589292"/>
    </source>
</evidence>
<proteinExistence type="predicted"/>
<name>A0A7V8RCG2_9SPHN</name>
<dbReference type="EMBL" id="VDES01000002">
    <property type="protein sequence ID" value="MBA1373894.1"/>
    <property type="molecule type" value="Genomic_DNA"/>
</dbReference>
<gene>
    <name evidence="1" type="ORF">FG486_06050</name>
</gene>
<comment type="caution">
    <text evidence="1">The sequence shown here is derived from an EMBL/GenBank/DDBJ whole genome shotgun (WGS) entry which is preliminary data.</text>
</comment>